<organism evidence="1 2">
    <name type="scientific">Parvicella tangerina</name>
    <dbReference type="NCBI Taxonomy" id="2829795"/>
    <lineage>
        <taxon>Bacteria</taxon>
        <taxon>Pseudomonadati</taxon>
        <taxon>Bacteroidota</taxon>
        <taxon>Flavobacteriia</taxon>
        <taxon>Flavobacteriales</taxon>
        <taxon>Parvicellaceae</taxon>
        <taxon>Parvicella</taxon>
    </lineage>
</organism>
<dbReference type="RefSeq" id="WP_258541040.1">
    <property type="nucleotide sequence ID" value="NZ_OU015584.1"/>
</dbReference>
<dbReference type="KEGG" id="ptan:CRYO30217_00817"/>
<protein>
    <submittedName>
        <fullName evidence="1">Uncharacterized protein</fullName>
    </submittedName>
</protein>
<sequence length="156" mass="18524">MKTIRRIYDFRYTLQKLLFVVFVSQSIKAQKVDLFISLKEYNDKKILEVNFINKSDSIVLVNYFNYMPFFAFNNEEMSFDIYADCGIYDLKLKQINIGVPDTKLYKYSLASEDTLSVIFDIRGLLQDNSSYNMSKCSLFVYYSNRCFRTVSNKLKW</sequence>
<dbReference type="AlphaFoldDB" id="A0A916JKU4"/>
<name>A0A916JKU4_9FLAO</name>
<evidence type="ECO:0000313" key="2">
    <source>
        <dbReference type="Proteomes" id="UP000683507"/>
    </source>
</evidence>
<gene>
    <name evidence="1" type="ORF">CRYO30217_00817</name>
</gene>
<keyword evidence="2" id="KW-1185">Reference proteome</keyword>
<reference evidence="1" key="1">
    <citation type="submission" date="2021-04" db="EMBL/GenBank/DDBJ databases">
        <authorList>
            <person name="Rodrigo-Torres L."/>
            <person name="Arahal R. D."/>
            <person name="Lucena T."/>
        </authorList>
    </citation>
    <scope>NUCLEOTIDE SEQUENCE</scope>
    <source>
        <strain evidence="1">AS29M-1</strain>
    </source>
</reference>
<dbReference type="Proteomes" id="UP000683507">
    <property type="component" value="Chromosome"/>
</dbReference>
<proteinExistence type="predicted"/>
<dbReference type="EMBL" id="OU015584">
    <property type="protein sequence ID" value="CAG5078955.1"/>
    <property type="molecule type" value="Genomic_DNA"/>
</dbReference>
<evidence type="ECO:0000313" key="1">
    <source>
        <dbReference type="EMBL" id="CAG5078955.1"/>
    </source>
</evidence>
<accession>A0A916JKU4</accession>